<sequence>MPQNDRDIIKIIKTNKTMMNLEKLGLSTEDMLQRSQLASIMGGNGLFSLDGLGSCYITCSWWQHSMAVNDCTYSTRKFYCPNDENTTCNCGDEVEALE</sequence>
<dbReference type="OrthoDB" id="840210at2"/>
<dbReference type="AlphaFoldDB" id="I3Z1F1"/>
<dbReference type="RefSeq" id="WP_014771082.1">
    <property type="nucleotide sequence ID" value="NC_018010.1"/>
</dbReference>
<name>I3Z1F1_BELBD</name>
<dbReference type="KEGG" id="bbd:Belba_0408"/>
<dbReference type="HOGENOM" id="CLU_2328146_0_0_10"/>
<proteinExistence type="predicted"/>
<evidence type="ECO:0000313" key="1">
    <source>
        <dbReference type="EMBL" id="AFL83069.1"/>
    </source>
</evidence>
<accession>I3Z1F1</accession>
<dbReference type="Proteomes" id="UP000006050">
    <property type="component" value="Chromosome"/>
</dbReference>
<dbReference type="EMBL" id="CP003281">
    <property type="protein sequence ID" value="AFL83069.1"/>
    <property type="molecule type" value="Genomic_DNA"/>
</dbReference>
<evidence type="ECO:0000313" key="2">
    <source>
        <dbReference type="Proteomes" id="UP000006050"/>
    </source>
</evidence>
<protein>
    <submittedName>
        <fullName evidence="1">Uncharacterized protein</fullName>
    </submittedName>
</protein>
<reference evidence="2" key="1">
    <citation type="submission" date="2012-06" db="EMBL/GenBank/DDBJ databases">
        <title>The complete genome of Belliella baltica DSM 15883.</title>
        <authorList>
            <person name="Lucas S."/>
            <person name="Copeland A."/>
            <person name="Lapidus A."/>
            <person name="Goodwin L."/>
            <person name="Pitluck S."/>
            <person name="Peters L."/>
            <person name="Mikhailova N."/>
            <person name="Davenport K."/>
            <person name="Kyrpides N."/>
            <person name="Mavromatis K."/>
            <person name="Pagani I."/>
            <person name="Ivanova N."/>
            <person name="Ovchinnikova G."/>
            <person name="Zeytun A."/>
            <person name="Detter J.C."/>
            <person name="Han C."/>
            <person name="Land M."/>
            <person name="Hauser L."/>
            <person name="Markowitz V."/>
            <person name="Cheng J.-F."/>
            <person name="Hugenholtz P."/>
            <person name="Woyke T."/>
            <person name="Wu D."/>
            <person name="Tindall B."/>
            <person name="Pomrenke H."/>
            <person name="Brambilla E."/>
            <person name="Klenk H.-P."/>
            <person name="Eisen J.A."/>
        </authorList>
    </citation>
    <scope>NUCLEOTIDE SEQUENCE [LARGE SCALE GENOMIC DNA]</scope>
    <source>
        <strain evidence="2">DSM 15883 / CIP 108006 / LMG 21964 / BA134</strain>
    </source>
</reference>
<organism evidence="1 2">
    <name type="scientific">Belliella baltica (strain DSM 15883 / CIP 108006 / LMG 21964 / BA134)</name>
    <dbReference type="NCBI Taxonomy" id="866536"/>
    <lineage>
        <taxon>Bacteria</taxon>
        <taxon>Pseudomonadati</taxon>
        <taxon>Bacteroidota</taxon>
        <taxon>Cytophagia</taxon>
        <taxon>Cytophagales</taxon>
        <taxon>Cyclobacteriaceae</taxon>
        <taxon>Belliella</taxon>
    </lineage>
</organism>
<keyword evidence="2" id="KW-1185">Reference proteome</keyword>
<dbReference type="STRING" id="866536.Belba_0408"/>
<gene>
    <name evidence="1" type="ordered locus">Belba_0408</name>
</gene>